<proteinExistence type="predicted"/>
<evidence type="ECO:0000313" key="2">
    <source>
        <dbReference type="Proteomes" id="UP000761264"/>
    </source>
</evidence>
<keyword evidence="2" id="KW-1185">Reference proteome</keyword>
<evidence type="ECO:0000313" key="1">
    <source>
        <dbReference type="EMBL" id="NIA70732.1"/>
    </source>
</evidence>
<dbReference type="EMBL" id="JAAQPH010000016">
    <property type="protein sequence ID" value="NIA70732.1"/>
    <property type="molecule type" value="Genomic_DNA"/>
</dbReference>
<gene>
    <name evidence="1" type="ORF">HBA54_19210</name>
</gene>
<sequence>MTKAMTLHDEMLEALKTISRWSGVIQVNVRFESEHKQNGVLAALDEVDKAISRAQAEKAAEPTLREALEGLHKAGKEVSDRGATPGPHFTRLTMALLKANSALSKAAPTED</sequence>
<reference evidence="1" key="1">
    <citation type="submission" date="2020-03" db="EMBL/GenBank/DDBJ databases">
        <title>Genome of Pelagibius litoralis DSM 21314T.</title>
        <authorList>
            <person name="Wang G."/>
        </authorList>
    </citation>
    <scope>NUCLEOTIDE SEQUENCE</scope>
    <source>
        <strain evidence="1">DSM 21314</strain>
    </source>
</reference>
<dbReference type="AlphaFoldDB" id="A0A967F0C5"/>
<comment type="caution">
    <text evidence="1">The sequence shown here is derived from an EMBL/GenBank/DDBJ whole genome shotgun (WGS) entry which is preliminary data.</text>
</comment>
<dbReference type="Proteomes" id="UP000761264">
    <property type="component" value="Unassembled WGS sequence"/>
</dbReference>
<organism evidence="1 2">
    <name type="scientific">Pelagibius litoralis</name>
    <dbReference type="NCBI Taxonomy" id="374515"/>
    <lineage>
        <taxon>Bacteria</taxon>
        <taxon>Pseudomonadati</taxon>
        <taxon>Pseudomonadota</taxon>
        <taxon>Alphaproteobacteria</taxon>
        <taxon>Rhodospirillales</taxon>
        <taxon>Rhodovibrionaceae</taxon>
        <taxon>Pelagibius</taxon>
    </lineage>
</organism>
<accession>A0A967F0C5</accession>
<name>A0A967F0C5_9PROT</name>
<dbReference type="RefSeq" id="WP_167227658.1">
    <property type="nucleotide sequence ID" value="NZ_JAAQPH010000016.1"/>
</dbReference>
<protein>
    <submittedName>
        <fullName evidence="1">Uncharacterized protein</fullName>
    </submittedName>
</protein>